<dbReference type="SUPFAM" id="SSF52833">
    <property type="entry name" value="Thioredoxin-like"/>
    <property type="match status" value="1"/>
</dbReference>
<dbReference type="InterPro" id="IPR036249">
    <property type="entry name" value="Thioredoxin-like_sf"/>
</dbReference>
<proteinExistence type="predicted"/>
<dbReference type="CDD" id="cd02972">
    <property type="entry name" value="DsbA_family"/>
    <property type="match status" value="1"/>
</dbReference>
<dbReference type="EMBL" id="SJJY01000010">
    <property type="protein sequence ID" value="TCC18255.1"/>
    <property type="molecule type" value="Genomic_DNA"/>
</dbReference>
<dbReference type="RefSeq" id="WP_131467399.1">
    <property type="nucleotide sequence ID" value="NZ_SJJY01000010.1"/>
</dbReference>
<reference evidence="1 2" key="1">
    <citation type="submission" date="2019-02" db="EMBL/GenBank/DDBJ databases">
        <title>Kribbella capetownensis sp. nov. and Kribbella speibonae sp. nov., isolated from soil.</title>
        <authorList>
            <person name="Curtis S.M."/>
            <person name="Norton I."/>
            <person name="Everest G.J."/>
            <person name="Meyers P.R."/>
        </authorList>
    </citation>
    <scope>NUCLEOTIDE SEQUENCE [LARGE SCALE GENOMIC DNA]</scope>
    <source>
        <strain evidence="1 2">SK5</strain>
    </source>
</reference>
<dbReference type="Proteomes" id="UP000292385">
    <property type="component" value="Unassembled WGS sequence"/>
</dbReference>
<evidence type="ECO:0000313" key="1">
    <source>
        <dbReference type="EMBL" id="TCC18255.1"/>
    </source>
</evidence>
<evidence type="ECO:0008006" key="3">
    <source>
        <dbReference type="Google" id="ProtNLM"/>
    </source>
</evidence>
<evidence type="ECO:0000313" key="2">
    <source>
        <dbReference type="Proteomes" id="UP000292385"/>
    </source>
</evidence>
<gene>
    <name evidence="1" type="ORF">E0H58_36215</name>
</gene>
<name>A0ABY1ZYD0_9ACTN</name>
<keyword evidence="2" id="KW-1185">Reference proteome</keyword>
<dbReference type="Gene3D" id="3.40.30.10">
    <property type="entry name" value="Glutaredoxin"/>
    <property type="match status" value="1"/>
</dbReference>
<accession>A0ABY1ZYD0</accession>
<organism evidence="1 2">
    <name type="scientific">Kribbella speibonae</name>
    <dbReference type="NCBI Taxonomy" id="1572660"/>
    <lineage>
        <taxon>Bacteria</taxon>
        <taxon>Bacillati</taxon>
        <taxon>Actinomycetota</taxon>
        <taxon>Actinomycetes</taxon>
        <taxon>Propionibacteriales</taxon>
        <taxon>Kribbellaceae</taxon>
        <taxon>Kribbella</taxon>
    </lineage>
</organism>
<comment type="caution">
    <text evidence="1">The sequence shown here is derived from an EMBL/GenBank/DDBJ whole genome shotgun (WGS) entry which is preliminary data.</text>
</comment>
<dbReference type="Pfam" id="PF22234">
    <property type="entry name" value="Rv2466c-like"/>
    <property type="match status" value="1"/>
</dbReference>
<protein>
    <recommendedName>
        <fullName evidence="3">Disulfide bond formation protein DsbA</fullName>
    </recommendedName>
</protein>
<dbReference type="InterPro" id="IPR053977">
    <property type="entry name" value="Rv2466c-like"/>
</dbReference>
<sequence length="226" mass="24416">MKTLDLYADPACPWSWLAVRWLTAVAPSRELQLTFRSYSLWMRDGDRPLDGVPEFVRMIAVAASKQSLRLLRIFEALRAADQERAIERLYLAWGGRVFVPGPPQAPTTAVLEEALAAAGLAPSWLDAADDHRWDASIEASNARLVALSDSAPVVPTLANGPSVLFRGAVLSAPVTPEHGLELWDALTILTADPTFVALSPAQVAMPAFDLVDNSDGGTAKSVKLMQ</sequence>